<organism evidence="2 3">
    <name type="scientific">Candidatus Portnoybacteria bacterium CG11_big_fil_rev_8_21_14_0_20_40_15</name>
    <dbReference type="NCBI Taxonomy" id="1974817"/>
    <lineage>
        <taxon>Bacteria</taxon>
        <taxon>Candidatus Portnoyibacteriota</taxon>
    </lineage>
</organism>
<dbReference type="InterPro" id="IPR027623">
    <property type="entry name" value="AmmeMemoSam_A"/>
</dbReference>
<evidence type="ECO:0000313" key="2">
    <source>
        <dbReference type="EMBL" id="PIQ74981.1"/>
    </source>
</evidence>
<sequence>MSPHCQLAKNAVKNYLETGQVISPPKDLPENFYKQKSGVFVTIEKDKELRSCIGTYLPTKENIAQEIISNAIAAATQDYRFTPIAPEELNNLSFTVSILSEPEPIENFNKLDLKKYGLIVKCIDPPQKCGLLLPDIEGVDSAEQQFSICCAKGGINPEKDTVALFRFKVEKYK</sequence>
<dbReference type="EMBL" id="PCVO01000054">
    <property type="protein sequence ID" value="PIQ74981.1"/>
    <property type="molecule type" value="Genomic_DNA"/>
</dbReference>
<dbReference type="InterPro" id="IPR023473">
    <property type="entry name" value="AMMECR1"/>
</dbReference>
<evidence type="ECO:0000313" key="3">
    <source>
        <dbReference type="Proteomes" id="UP000229317"/>
    </source>
</evidence>
<protein>
    <submittedName>
        <fullName evidence="2">AMMECR1 domain-containing protein</fullName>
    </submittedName>
</protein>
<comment type="caution">
    <text evidence="2">The sequence shown here is derived from an EMBL/GenBank/DDBJ whole genome shotgun (WGS) entry which is preliminary data.</text>
</comment>
<dbReference type="PANTHER" id="PTHR13016">
    <property type="entry name" value="AMMECR1 HOMOLOG"/>
    <property type="match status" value="1"/>
</dbReference>
<accession>A0A2H0KS42</accession>
<dbReference type="Proteomes" id="UP000229317">
    <property type="component" value="Unassembled WGS sequence"/>
</dbReference>
<dbReference type="PANTHER" id="PTHR13016:SF0">
    <property type="entry name" value="AMME SYNDROME CANDIDATE GENE 1 PROTEIN"/>
    <property type="match status" value="1"/>
</dbReference>
<dbReference type="AlphaFoldDB" id="A0A2H0KS42"/>
<gene>
    <name evidence="2" type="ORF">COV84_03675</name>
</gene>
<reference evidence="2 3" key="1">
    <citation type="submission" date="2017-09" db="EMBL/GenBank/DDBJ databases">
        <title>Depth-based differentiation of microbial function through sediment-hosted aquifers and enrichment of novel symbionts in the deep terrestrial subsurface.</title>
        <authorList>
            <person name="Probst A.J."/>
            <person name="Ladd B."/>
            <person name="Jarett J.K."/>
            <person name="Geller-Mcgrath D.E."/>
            <person name="Sieber C.M."/>
            <person name="Emerson J.B."/>
            <person name="Anantharaman K."/>
            <person name="Thomas B.C."/>
            <person name="Malmstrom R."/>
            <person name="Stieglmeier M."/>
            <person name="Klingl A."/>
            <person name="Woyke T."/>
            <person name="Ryan C.M."/>
            <person name="Banfield J.F."/>
        </authorList>
    </citation>
    <scope>NUCLEOTIDE SEQUENCE [LARGE SCALE GENOMIC DNA]</scope>
    <source>
        <strain evidence="2">CG11_big_fil_rev_8_21_14_0_20_40_15</strain>
    </source>
</reference>
<proteinExistence type="predicted"/>
<dbReference type="Pfam" id="PF01871">
    <property type="entry name" value="AMMECR1"/>
    <property type="match status" value="1"/>
</dbReference>
<dbReference type="SUPFAM" id="SSF143447">
    <property type="entry name" value="AMMECR1-like"/>
    <property type="match status" value="1"/>
</dbReference>
<dbReference type="NCBIfam" id="TIGR00296">
    <property type="entry name" value="TIGR00296 family protein"/>
    <property type="match status" value="1"/>
</dbReference>
<dbReference type="Gene3D" id="3.30.700.20">
    <property type="entry name" value="Hypothetical protein ph0010, domain 1"/>
    <property type="match status" value="1"/>
</dbReference>
<dbReference type="NCBIfam" id="TIGR04335">
    <property type="entry name" value="AmmeMemoSam_A"/>
    <property type="match status" value="1"/>
</dbReference>
<evidence type="ECO:0000259" key="1">
    <source>
        <dbReference type="PROSITE" id="PS51112"/>
    </source>
</evidence>
<dbReference type="InterPro" id="IPR036071">
    <property type="entry name" value="AMMECR1_dom_sf"/>
</dbReference>
<dbReference type="InterPro" id="IPR027485">
    <property type="entry name" value="AMMECR1_N"/>
</dbReference>
<feature type="domain" description="AMMECR1" evidence="1">
    <location>
        <begin position="1"/>
        <end position="173"/>
    </location>
</feature>
<dbReference type="PROSITE" id="PS51112">
    <property type="entry name" value="AMMECR1"/>
    <property type="match status" value="1"/>
</dbReference>
<name>A0A2H0KS42_9BACT</name>
<dbReference type="InterPro" id="IPR002733">
    <property type="entry name" value="AMMECR1_domain"/>
</dbReference>